<keyword evidence="3" id="KW-1185">Reference proteome</keyword>
<dbReference type="HOGENOM" id="CLU_036176_2_3_5"/>
<sequence>MPSSCSGGERRGAVPADCLLIRSSLMTLSILRAAGLAFLVAGGLNAAAFAQSAPPAKSEPVVWELIDEYPASAIPGQADATFAAAVEKATGGKLVIQPIPDAKSGLRSREQLKAVSEGRFAMADSFGGALAEDSPLFLLSSLPFLTASADEARQLYVAARPLYEAEFARRGQKLLFVTPWPPSGIWSAEAVSSPAALKALKIRTYDQTGAELFAATSTRAAVVSFSDLMPKLKTGEFNAVLSSGDGGAGRELWVHVRHFSQITYAVPLSFGTVSLTAWNALDPQTQAAVLRAGEETTQAQWKAMEGRVAANYQRMRENGVVIDEAPPAAVMDLLRTAASKSIVRWRTTVTPEAAAVLDTFAATR</sequence>
<dbReference type="PANTHER" id="PTHR33376:SF4">
    <property type="entry name" value="SIALIC ACID-BINDING PERIPLASMIC PROTEIN SIAP"/>
    <property type="match status" value="1"/>
</dbReference>
<dbReference type="KEGG" id="azc:AZC_3515"/>
<accession>A8IEN6</accession>
<reference evidence="2 3" key="3">
    <citation type="journal article" date="2008" name="BMC Genomics">
        <title>The genome of the versatile nitrogen fixer Azorhizobium caulinodans ORS571.</title>
        <authorList>
            <person name="Lee KB."/>
            <person name="Backer P.D."/>
            <person name="Aono T."/>
            <person name="Liu CT."/>
            <person name="Suzuki S."/>
            <person name="Suzuki T."/>
            <person name="Kaneko T."/>
            <person name="Yamada M."/>
            <person name="Tabata S."/>
            <person name="Kupfer D.M."/>
            <person name="Najar F.Z."/>
            <person name="Wiley G.B."/>
            <person name="Roe B."/>
            <person name="Binnewies T.T."/>
            <person name="Ussery D.W."/>
            <person name="D'Haeze W."/>
            <person name="Herder J.D."/>
            <person name="Gevers D."/>
            <person name="Vereecke D."/>
            <person name="Holsters M."/>
            <person name="Oyaizu H."/>
        </authorList>
    </citation>
    <scope>NUCLEOTIDE SEQUENCE [LARGE SCALE GENOMIC DNA]</scope>
    <source>
        <strain evidence="3">ATCC 43989 / DSM 5975 / JCM 20966 / LMG 6465 / NBRC 14845 / NCIMB 13405 / ORS 571</strain>
    </source>
</reference>
<dbReference type="Proteomes" id="UP000000270">
    <property type="component" value="Chromosome"/>
</dbReference>
<proteinExistence type="predicted"/>
<evidence type="ECO:0000313" key="2">
    <source>
        <dbReference type="EMBL" id="BAF89513.1"/>
    </source>
</evidence>
<dbReference type="AlphaFoldDB" id="A8IEN6"/>
<dbReference type="eggNOG" id="COG1638">
    <property type="taxonomic scope" value="Bacteria"/>
</dbReference>
<name>A8IEN6_AZOC5</name>
<reference evidence="2 3" key="6">
    <citation type="journal article" date="2011" name="Appl. Environ. Microbiol.">
        <title>Involvement of the azorhizobial chromosome partition gene (parA) in the onset of bacteroid differentiation during Sesbania rostrata stem nodule development.</title>
        <authorList>
            <person name="Liu CT."/>
            <person name="Lee KB."/>
            <person name="Wang YS."/>
            <person name="Peng MH."/>
            <person name="Lee KT."/>
            <person name="Suzuki S."/>
            <person name="Suzuki T."/>
            <person name="Oyaizu H."/>
        </authorList>
    </citation>
    <scope>NUCLEOTIDE SEQUENCE [LARGE SCALE GENOMIC DNA]</scope>
    <source>
        <strain evidence="3">ATCC 43989 / DSM 5975 / JCM 20966 / LMG 6465 / NBRC 14845 / NCIMB 13405 / ORS 571</strain>
    </source>
</reference>
<protein>
    <submittedName>
        <fullName evidence="2">TRAP dicarboxylate transporter-DctP subunit</fullName>
    </submittedName>
</protein>
<dbReference type="InterPro" id="IPR018389">
    <property type="entry name" value="DctP_fam"/>
</dbReference>
<evidence type="ECO:0000256" key="1">
    <source>
        <dbReference type="ARBA" id="ARBA00022729"/>
    </source>
</evidence>
<evidence type="ECO:0000313" key="3">
    <source>
        <dbReference type="Proteomes" id="UP000000270"/>
    </source>
</evidence>
<dbReference type="CDD" id="cd13602">
    <property type="entry name" value="PBP2_TRAP_BpDctp6_7"/>
    <property type="match status" value="1"/>
</dbReference>
<reference evidence="3" key="2">
    <citation type="submission" date="2007-04" db="EMBL/GenBank/DDBJ databases">
        <title>Complete genome sequence of the nitrogen-fixing bacterium Azorhizobium caulinodans ORS571.</title>
        <authorList>
            <person name="Lee K.B."/>
            <person name="Backer P.D."/>
            <person name="Aono T."/>
            <person name="Liu C.T."/>
            <person name="Suzuki S."/>
            <person name="Suzuki T."/>
            <person name="Kaneko T."/>
            <person name="Yamada M."/>
            <person name="Tabata S."/>
            <person name="Kupfer D.M."/>
            <person name="Najar F.Z."/>
            <person name="Wiley G.B."/>
            <person name="Roe B."/>
            <person name="Binnewies T."/>
            <person name="Ussery D."/>
            <person name="Vereecke D."/>
            <person name="Gevers D."/>
            <person name="Holsters M."/>
            <person name="Oyaizu H."/>
        </authorList>
    </citation>
    <scope>NUCLEOTIDE SEQUENCE [LARGE SCALE GENOMIC DNA]</scope>
    <source>
        <strain evidence="3">ATCC 43989 / DSM 5975 / JCM 20966 / LMG 6465 / NBRC 14845 / NCIMB 13405 / ORS 571</strain>
    </source>
</reference>
<dbReference type="EMBL" id="AP009384">
    <property type="protein sequence ID" value="BAF89513.1"/>
    <property type="molecule type" value="Genomic_DNA"/>
</dbReference>
<dbReference type="PANTHER" id="PTHR33376">
    <property type="match status" value="1"/>
</dbReference>
<organism evidence="2 3">
    <name type="scientific">Azorhizobium caulinodans (strain ATCC 43989 / DSM 5975 / JCM 20966 / LMG 6465 / NBRC 14845 / NCIMB 13405 / ORS 571)</name>
    <dbReference type="NCBI Taxonomy" id="438753"/>
    <lineage>
        <taxon>Bacteria</taxon>
        <taxon>Pseudomonadati</taxon>
        <taxon>Pseudomonadota</taxon>
        <taxon>Alphaproteobacteria</taxon>
        <taxon>Hyphomicrobiales</taxon>
        <taxon>Xanthobacteraceae</taxon>
        <taxon>Azorhizobium</taxon>
    </lineage>
</organism>
<dbReference type="Pfam" id="PF03480">
    <property type="entry name" value="DctP"/>
    <property type="match status" value="1"/>
</dbReference>
<dbReference type="GO" id="GO:0055085">
    <property type="term" value="P:transmembrane transport"/>
    <property type="evidence" value="ECO:0007669"/>
    <property type="project" value="InterPro"/>
</dbReference>
<dbReference type="Gene3D" id="3.40.190.170">
    <property type="entry name" value="Bacterial extracellular solute-binding protein, family 7"/>
    <property type="match status" value="1"/>
</dbReference>
<dbReference type="NCBIfam" id="NF037995">
    <property type="entry name" value="TRAP_S1"/>
    <property type="match status" value="1"/>
</dbReference>
<keyword evidence="1" id="KW-0732">Signal</keyword>
<reference evidence="2 3" key="4">
    <citation type="journal article" date="2009" name="Appl. Environ. Microbiol.">
        <title>Comparative genome-wide transcriptional profiling of Azorhizobium caulinodans ORS571 grown under free-living and symbiotic conditions.</title>
        <authorList>
            <person name="Tsukada S."/>
            <person name="Aono T."/>
            <person name="Akiba N."/>
            <person name="Lee KB."/>
            <person name="Liu CT."/>
            <person name="Toyazaki H."/>
            <person name="Oyaizu H."/>
        </authorList>
    </citation>
    <scope>NUCLEOTIDE SEQUENCE [LARGE SCALE GENOMIC DNA]</scope>
    <source>
        <strain evidence="3">ATCC 43989 / DSM 5975 / JCM 20966 / LMG 6465 / NBRC 14845 / NCIMB 13405 / ORS 571</strain>
    </source>
</reference>
<reference evidence="2 3" key="1">
    <citation type="journal article" date="2007" name="Appl. Environ. Microbiol.">
        <title>Rhizobial factors required for stem nodule maturation and maintenance in Sesbania rostrata-Azorhizobium caulinodans ORS571 symbiosis.</title>
        <authorList>
            <person name="Suzuki S."/>
            <person name="Aono T."/>
            <person name="Lee KB."/>
            <person name="Suzuki T."/>
            <person name="Liu CT."/>
            <person name="Miwa H."/>
            <person name="Wakao S."/>
            <person name="Iki T."/>
            <person name="Oyaizu H."/>
        </authorList>
    </citation>
    <scope>NUCLEOTIDE SEQUENCE [LARGE SCALE GENOMIC DNA]</scope>
    <source>
        <strain evidence="3">ATCC 43989 / DSM 5975 / JCM 20966 / LMG 6465 / NBRC 14845 / NCIMB 13405 / ORS 571</strain>
    </source>
</reference>
<dbReference type="STRING" id="438753.AZC_3515"/>
<reference evidence="2 3" key="5">
    <citation type="journal article" date="2010" name="Appl. Environ. Microbiol.">
        <title>phrR-like gene praR of Azorhizobium caulinodans ORS571 is essential for symbiosis with Sesbania rostrata and is involved in expression of reb genes.</title>
        <authorList>
            <person name="Akiba N."/>
            <person name="Aono T."/>
            <person name="Toyazaki H."/>
            <person name="Sato S."/>
            <person name="Oyaizu H."/>
        </authorList>
    </citation>
    <scope>NUCLEOTIDE SEQUENCE [LARGE SCALE GENOMIC DNA]</scope>
    <source>
        <strain evidence="3">ATCC 43989 / DSM 5975 / JCM 20966 / LMG 6465 / NBRC 14845 / NCIMB 13405 / ORS 571</strain>
    </source>
</reference>
<gene>
    <name evidence="2" type="ordered locus">AZC_3515</name>
</gene>
<dbReference type="InterPro" id="IPR038404">
    <property type="entry name" value="TRAP_DctP_sf"/>
</dbReference>